<dbReference type="RefSeq" id="WP_174139947.1">
    <property type="nucleotide sequence ID" value="NZ_JABUFE010000019.1"/>
</dbReference>
<dbReference type="InterPro" id="IPR023220">
    <property type="entry name" value="T4SS_VirB5-domain"/>
</dbReference>
<name>A0ABX2IWQ1_9RHOB</name>
<dbReference type="InterPro" id="IPR014158">
    <property type="entry name" value="T4SS_VirB5"/>
</dbReference>
<reference evidence="2 3" key="1">
    <citation type="submission" date="2020-06" db="EMBL/GenBank/DDBJ databases">
        <title>Sulfitobacter algicola sp. nov., isolated from green algae.</title>
        <authorList>
            <person name="Wang C."/>
        </authorList>
    </citation>
    <scope>NUCLEOTIDE SEQUENCE [LARGE SCALE GENOMIC DNA]</scope>
    <source>
        <strain evidence="2 3">1151</strain>
    </source>
</reference>
<comment type="caution">
    <text evidence="2">The sequence shown here is derived from an EMBL/GenBank/DDBJ whole genome shotgun (WGS) entry which is preliminary data.</text>
</comment>
<dbReference type="CDD" id="cd14262">
    <property type="entry name" value="VirB5_like"/>
    <property type="match status" value="1"/>
</dbReference>
<dbReference type="Proteomes" id="UP000777935">
    <property type="component" value="Unassembled WGS sequence"/>
</dbReference>
<protein>
    <submittedName>
        <fullName evidence="2">Type IV secretion system protein</fullName>
    </submittedName>
</protein>
<feature type="signal peptide" evidence="1">
    <location>
        <begin position="1"/>
        <end position="20"/>
    </location>
</feature>
<dbReference type="SUPFAM" id="SSF101082">
    <property type="entry name" value="Typo IV secretion system protein TraC"/>
    <property type="match status" value="1"/>
</dbReference>
<dbReference type="Pfam" id="PF07996">
    <property type="entry name" value="T4SS"/>
    <property type="match status" value="1"/>
</dbReference>
<organism evidence="2 3">
    <name type="scientific">Parasulfitobacter algicola</name>
    <dbReference type="NCBI Taxonomy" id="2614809"/>
    <lineage>
        <taxon>Bacteria</taxon>
        <taxon>Pseudomonadati</taxon>
        <taxon>Pseudomonadota</taxon>
        <taxon>Alphaproteobacteria</taxon>
        <taxon>Rhodobacterales</taxon>
        <taxon>Roseobacteraceae</taxon>
        <taxon>Parasulfitobacter</taxon>
    </lineage>
</organism>
<feature type="chain" id="PRO_5047151144" evidence="1">
    <location>
        <begin position="21"/>
        <end position="233"/>
    </location>
</feature>
<evidence type="ECO:0000313" key="3">
    <source>
        <dbReference type="Proteomes" id="UP000777935"/>
    </source>
</evidence>
<dbReference type="EMBL" id="JABUFE010000019">
    <property type="protein sequence ID" value="NSX56795.1"/>
    <property type="molecule type" value="Genomic_DNA"/>
</dbReference>
<evidence type="ECO:0000313" key="2">
    <source>
        <dbReference type="EMBL" id="NSX56795.1"/>
    </source>
</evidence>
<keyword evidence="1" id="KW-0732">Signal</keyword>
<gene>
    <name evidence="2" type="ORF">HRQ87_18590</name>
</gene>
<sequence length="233" mass="25394">MKLKIISLAVLTAVATPALSQGIPTIDVAAIANAQLEFGQEITQMIAELEEARRLYESVNGFTNMDDIVGALNDPAVRELLGPDFMSVAGDLTAPLDSMGDLGANAQEMVDFTRITTEELNAEDFYRTELDRAAANAGRNNAVGDRIVQSADERLAGLEQLRQELGNVSTQKEMDALQGRIQIESAMLQNDTNRIQGLAMLQQAQAQLNEARSTESQLLKIQETKSAWEAEIE</sequence>
<proteinExistence type="predicted"/>
<evidence type="ECO:0000256" key="1">
    <source>
        <dbReference type="SAM" id="SignalP"/>
    </source>
</evidence>
<keyword evidence="3" id="KW-1185">Reference proteome</keyword>
<accession>A0ABX2IWQ1</accession>
<dbReference type="Gene3D" id="1.20.58.430">
    <property type="entry name" value="Type IV secretion system, VirB5-domain"/>
    <property type="match status" value="1"/>
</dbReference>